<name>A0ABR9E668_9GAMM</name>
<dbReference type="Proteomes" id="UP000615755">
    <property type="component" value="Unassembled WGS sequence"/>
</dbReference>
<protein>
    <submittedName>
        <fullName evidence="1">Uncharacterized protein</fullName>
    </submittedName>
</protein>
<organism evidence="1 2">
    <name type="scientific">Pseudoalteromonas aurantia 208</name>
    <dbReference type="NCBI Taxonomy" id="1314867"/>
    <lineage>
        <taxon>Bacteria</taxon>
        <taxon>Pseudomonadati</taxon>
        <taxon>Pseudomonadota</taxon>
        <taxon>Gammaproteobacteria</taxon>
        <taxon>Alteromonadales</taxon>
        <taxon>Pseudoalteromonadaceae</taxon>
        <taxon>Pseudoalteromonas</taxon>
    </lineage>
</organism>
<evidence type="ECO:0000313" key="2">
    <source>
        <dbReference type="Proteomes" id="UP000615755"/>
    </source>
</evidence>
<gene>
    <name evidence="1" type="ORF">PAUR_a3450</name>
</gene>
<comment type="caution">
    <text evidence="1">The sequence shown here is derived from an EMBL/GenBank/DDBJ whole genome shotgun (WGS) entry which is preliminary data.</text>
</comment>
<dbReference type="EMBL" id="AQGV01000009">
    <property type="protein sequence ID" value="MBE0366441.1"/>
    <property type="molecule type" value="Genomic_DNA"/>
</dbReference>
<keyword evidence="2" id="KW-1185">Reference proteome</keyword>
<evidence type="ECO:0000313" key="1">
    <source>
        <dbReference type="EMBL" id="MBE0366441.1"/>
    </source>
</evidence>
<dbReference type="RefSeq" id="WP_192505976.1">
    <property type="nucleotide sequence ID" value="NZ_AQGV01000009.1"/>
</dbReference>
<proteinExistence type="predicted"/>
<reference evidence="1 2" key="1">
    <citation type="submission" date="2015-03" db="EMBL/GenBank/DDBJ databases">
        <title>Genome sequence of Pseudoalteromonas aurantia.</title>
        <authorList>
            <person name="Xie B.-B."/>
            <person name="Rong J.-C."/>
            <person name="Qin Q.-L."/>
            <person name="Zhang Y.-Z."/>
        </authorList>
    </citation>
    <scope>NUCLEOTIDE SEQUENCE [LARGE SCALE GENOMIC DNA]</scope>
    <source>
        <strain evidence="1 2">208</strain>
    </source>
</reference>
<accession>A0ABR9E668</accession>
<sequence>MKLILNKSKLKTLSQDKSALPENMTPKIVGGGLWDTQAGCVPTYKAACRTVNQWCGPSGVC</sequence>